<dbReference type="SUPFAM" id="SSF52833">
    <property type="entry name" value="Thioredoxin-like"/>
    <property type="match status" value="1"/>
</dbReference>
<evidence type="ECO:0000259" key="1">
    <source>
        <dbReference type="PROSITE" id="PS51352"/>
    </source>
</evidence>
<dbReference type="EMBL" id="JBHLWI010000022">
    <property type="protein sequence ID" value="MFC0262694.1"/>
    <property type="molecule type" value="Genomic_DNA"/>
</dbReference>
<sequence length="411" mass="46950">MIRKVSYSTLTLLAFTLLYSCGKQQKDFDIQGQWHAQLDISPDIIPFQITFKKNKENWSAEIHNGEEVLVYDEVEQSGDSLAIQMGIFDSVIKAKILSEDMMSGVFIKNYLNGYSIPFTAEKTEKNRFSTTLEPTVDFSGRWKTLFVENSEKSYDAIGIFEQDGSKITGTFLTKLGDYRFLEGNVEGNTFYMSAFDGSHAYFFMGSMGADGKIEGKFRSGPSYRESFTAERNEEFELPDAYSLNYLKEGYEKLSFSFPDVNGNMISNEDEQFENKVTLVQLFGTWCPNCMDETKFLVEWHKKNRDRGIEIIALAFESKPDFEYASNRVKKTIERMGAEYTFLIAGESNKEKASQSLPALNQVVAFPTLIYMDKKGNVRHIHTGFNGPGTGVYYEKWIEEHEAVITELLQEN</sequence>
<evidence type="ECO:0000313" key="2">
    <source>
        <dbReference type="EMBL" id="MFC0262694.1"/>
    </source>
</evidence>
<evidence type="ECO:0000313" key="3">
    <source>
        <dbReference type="Proteomes" id="UP001589797"/>
    </source>
</evidence>
<dbReference type="PROSITE" id="PS51257">
    <property type="entry name" value="PROKAR_LIPOPROTEIN"/>
    <property type="match status" value="1"/>
</dbReference>
<name>A0ABV6FS58_9BACT</name>
<dbReference type="InterPro" id="IPR013740">
    <property type="entry name" value="Redoxin"/>
</dbReference>
<protein>
    <submittedName>
        <fullName evidence="2">TlpA disulfide reductase family protein</fullName>
    </submittedName>
</protein>
<proteinExistence type="predicted"/>
<dbReference type="CDD" id="cd02966">
    <property type="entry name" value="TlpA_like_family"/>
    <property type="match status" value="1"/>
</dbReference>
<accession>A0ABV6FS58</accession>
<dbReference type="PANTHER" id="PTHR42852">
    <property type="entry name" value="THIOL:DISULFIDE INTERCHANGE PROTEIN DSBE"/>
    <property type="match status" value="1"/>
</dbReference>
<reference evidence="2 3" key="1">
    <citation type="submission" date="2024-09" db="EMBL/GenBank/DDBJ databases">
        <authorList>
            <person name="Sun Q."/>
            <person name="Mori K."/>
        </authorList>
    </citation>
    <scope>NUCLEOTIDE SEQUENCE [LARGE SCALE GENOMIC DNA]</scope>
    <source>
        <strain evidence="2 3">CCM 7650</strain>
    </source>
</reference>
<dbReference type="InterPro" id="IPR036249">
    <property type="entry name" value="Thioredoxin-like_sf"/>
</dbReference>
<organism evidence="2 3">
    <name type="scientific">Fontibacter flavus</name>
    <dbReference type="NCBI Taxonomy" id="654838"/>
    <lineage>
        <taxon>Bacteria</taxon>
        <taxon>Pseudomonadati</taxon>
        <taxon>Bacteroidota</taxon>
        <taxon>Cytophagia</taxon>
        <taxon>Cytophagales</taxon>
        <taxon>Cyclobacteriaceae</taxon>
        <taxon>Fontibacter</taxon>
    </lineage>
</organism>
<feature type="domain" description="Thioredoxin" evidence="1">
    <location>
        <begin position="246"/>
        <end position="402"/>
    </location>
</feature>
<dbReference type="Proteomes" id="UP001589797">
    <property type="component" value="Unassembled WGS sequence"/>
</dbReference>
<dbReference type="InterPro" id="IPR050553">
    <property type="entry name" value="Thioredoxin_ResA/DsbE_sf"/>
</dbReference>
<dbReference type="PROSITE" id="PS51352">
    <property type="entry name" value="THIOREDOXIN_2"/>
    <property type="match status" value="1"/>
</dbReference>
<comment type="caution">
    <text evidence="2">The sequence shown here is derived from an EMBL/GenBank/DDBJ whole genome shotgun (WGS) entry which is preliminary data.</text>
</comment>
<dbReference type="InterPro" id="IPR013766">
    <property type="entry name" value="Thioredoxin_domain"/>
</dbReference>
<dbReference type="Gene3D" id="3.40.30.10">
    <property type="entry name" value="Glutaredoxin"/>
    <property type="match status" value="1"/>
</dbReference>
<gene>
    <name evidence="2" type="ORF">ACFFIP_08370</name>
</gene>
<keyword evidence="3" id="KW-1185">Reference proteome</keyword>
<dbReference type="RefSeq" id="WP_382387139.1">
    <property type="nucleotide sequence ID" value="NZ_JBHLWI010000022.1"/>
</dbReference>
<dbReference type="Pfam" id="PF08534">
    <property type="entry name" value="Redoxin"/>
    <property type="match status" value="1"/>
</dbReference>
<dbReference type="PANTHER" id="PTHR42852:SF13">
    <property type="entry name" value="PROTEIN DIPZ"/>
    <property type="match status" value="1"/>
</dbReference>